<keyword evidence="2" id="KW-1185">Reference proteome</keyword>
<name>A0ACC0HZQ5_9ERIC</name>
<dbReference type="EMBL" id="CM045759">
    <property type="protein sequence ID" value="KAI8018024.1"/>
    <property type="molecule type" value="Genomic_DNA"/>
</dbReference>
<dbReference type="Proteomes" id="UP001060215">
    <property type="component" value="Chromosome 2"/>
</dbReference>
<comment type="caution">
    <text evidence="1">The sequence shown here is derived from an EMBL/GenBank/DDBJ whole genome shotgun (WGS) entry which is preliminary data.</text>
</comment>
<evidence type="ECO:0000313" key="2">
    <source>
        <dbReference type="Proteomes" id="UP001060215"/>
    </source>
</evidence>
<accession>A0ACC0HZQ5</accession>
<sequence length="336" mass="37632">MAKNSPESDTTGLNFNETELTLGLPGESRNQKSGTKRGFSETVDLKVKSQGKIFEDDQSENEISEVEAKPSTEKTQVVGWPPVRSFRKNTIKKCKYVKVAVDGAPYLRKVDLEMYNSYQQLLTSLKDMFNCFSICNYLDDERKLMDPVNGSEYVPTYEDKDGDWMLVGDVPWIMFVESCKRLRLMKSSEPTGFAPGTPSKCSSTDEIGVDVASLLSVLPKGRIVGKTTEDANKMKRKRKTFKAPCIMDKALRVRASPSLPCTIDGASSPYVSREKMTGRRWVMGVISQLEDGHFYLEDLTGIVEINLSNAISSTCLYFSLSRDLLSVLNAWIWASL</sequence>
<protein>
    <submittedName>
        <fullName evidence="1">Auxin-responsive protein IAA17</fullName>
    </submittedName>
</protein>
<proteinExistence type="predicted"/>
<evidence type="ECO:0000313" key="1">
    <source>
        <dbReference type="EMBL" id="KAI8018024.1"/>
    </source>
</evidence>
<gene>
    <name evidence="1" type="ORF">LOK49_LG04G02623</name>
</gene>
<organism evidence="1 2">
    <name type="scientific">Camellia lanceoleosa</name>
    <dbReference type="NCBI Taxonomy" id="1840588"/>
    <lineage>
        <taxon>Eukaryota</taxon>
        <taxon>Viridiplantae</taxon>
        <taxon>Streptophyta</taxon>
        <taxon>Embryophyta</taxon>
        <taxon>Tracheophyta</taxon>
        <taxon>Spermatophyta</taxon>
        <taxon>Magnoliopsida</taxon>
        <taxon>eudicotyledons</taxon>
        <taxon>Gunneridae</taxon>
        <taxon>Pentapetalae</taxon>
        <taxon>asterids</taxon>
        <taxon>Ericales</taxon>
        <taxon>Theaceae</taxon>
        <taxon>Camellia</taxon>
    </lineage>
</organism>
<reference evidence="1 2" key="1">
    <citation type="journal article" date="2022" name="Plant J.">
        <title>Chromosome-level genome of Camellia lanceoleosa provides a valuable resource for understanding genome evolution and self-incompatibility.</title>
        <authorList>
            <person name="Gong W."/>
            <person name="Xiao S."/>
            <person name="Wang L."/>
            <person name="Liao Z."/>
            <person name="Chang Y."/>
            <person name="Mo W."/>
            <person name="Hu G."/>
            <person name="Li W."/>
            <person name="Zhao G."/>
            <person name="Zhu H."/>
            <person name="Hu X."/>
            <person name="Ji K."/>
            <person name="Xiang X."/>
            <person name="Song Q."/>
            <person name="Yuan D."/>
            <person name="Jin S."/>
            <person name="Zhang L."/>
        </authorList>
    </citation>
    <scope>NUCLEOTIDE SEQUENCE [LARGE SCALE GENOMIC DNA]</scope>
    <source>
        <strain evidence="1">SQ_2022a</strain>
    </source>
</reference>